<dbReference type="Proteomes" id="UP000828048">
    <property type="component" value="Chromosome 6"/>
</dbReference>
<evidence type="ECO:0000313" key="2">
    <source>
        <dbReference type="Proteomes" id="UP000828048"/>
    </source>
</evidence>
<evidence type="ECO:0000313" key="1">
    <source>
        <dbReference type="EMBL" id="KAH7837559.1"/>
    </source>
</evidence>
<keyword evidence="2" id="KW-1185">Reference proteome</keyword>
<proteinExistence type="predicted"/>
<reference evidence="1 2" key="1">
    <citation type="journal article" date="2021" name="Hortic Res">
        <title>High-quality reference genome and annotation aids understanding of berry development for evergreen blueberry (Vaccinium darrowii).</title>
        <authorList>
            <person name="Yu J."/>
            <person name="Hulse-Kemp A.M."/>
            <person name="Babiker E."/>
            <person name="Staton M."/>
        </authorList>
    </citation>
    <scope>NUCLEOTIDE SEQUENCE [LARGE SCALE GENOMIC DNA]</scope>
    <source>
        <strain evidence="2">cv. NJ 8807/NJ 8810</strain>
        <tissue evidence="1">Young leaf</tissue>
    </source>
</reference>
<gene>
    <name evidence="1" type="ORF">Vadar_015166</name>
</gene>
<accession>A0ACB7XA10</accession>
<protein>
    <submittedName>
        <fullName evidence="1">Uncharacterized protein</fullName>
    </submittedName>
</protein>
<comment type="caution">
    <text evidence="1">The sequence shown here is derived from an EMBL/GenBank/DDBJ whole genome shotgun (WGS) entry which is preliminary data.</text>
</comment>
<sequence>MEQLEEDQFRRLPDDVVLKIFDKLSDVKWLCRCLAVSRRFSSLIPRVQTVSIKTNIWTGSTETHENPQANFCFLEKFSKLLTNYFLLRPLRYFPNLALLPSSQLKHVSGLAFLSKLTQIQSLTIEIPSDFTDTNDNSVVKWGINITKKINSVTVLYATSLSQTMGAEEGGDETPNAITRGEENRRVSLATQCVRDAVLWVGILCYVVENYAMLQTVTIIDPKRVGVTLCLGGEKLVECRDSFNLSKMNLLSKRIESWTREDWKVGYVPVLELPMSGYVMKGVTIVNFKMLADDYSEADTAMVDAFAEEQGVFSEAVAQILENHEDVINAMFQT</sequence>
<organism evidence="1 2">
    <name type="scientific">Vaccinium darrowii</name>
    <dbReference type="NCBI Taxonomy" id="229202"/>
    <lineage>
        <taxon>Eukaryota</taxon>
        <taxon>Viridiplantae</taxon>
        <taxon>Streptophyta</taxon>
        <taxon>Embryophyta</taxon>
        <taxon>Tracheophyta</taxon>
        <taxon>Spermatophyta</taxon>
        <taxon>Magnoliopsida</taxon>
        <taxon>eudicotyledons</taxon>
        <taxon>Gunneridae</taxon>
        <taxon>Pentapetalae</taxon>
        <taxon>asterids</taxon>
        <taxon>Ericales</taxon>
        <taxon>Ericaceae</taxon>
        <taxon>Vaccinioideae</taxon>
        <taxon>Vaccinieae</taxon>
        <taxon>Vaccinium</taxon>
    </lineage>
</organism>
<dbReference type="EMBL" id="CM037156">
    <property type="protein sequence ID" value="KAH7837559.1"/>
    <property type="molecule type" value="Genomic_DNA"/>
</dbReference>
<name>A0ACB7XA10_9ERIC</name>